<sequence length="238" mass="27281">MLIKHNYFLVLLLMLFISCKEKIQHDESFVIYQVNPKKQNLKLYWKNSKDEILKSISNLKKDIESRNEKLVFAMNGGMFEADNTPKGLYIENSRILKPLDTLQGSGNFYLQPNGVFYITQNNHPGIAETKKFRQTAAIRYATQSGPMLLMDGKINPIFQKDSKNLNIRNGVGILENGEIIFIMSKKEVNFYSLAQLFKEMGCKNALYLDGYVSRAYLPEKKWAQTDGDFGVMIGITKP</sequence>
<accession>A0A3G6TB52</accession>
<feature type="domain" description="Phosphodiester glycosidase" evidence="1">
    <location>
        <begin position="69"/>
        <end position="217"/>
    </location>
</feature>
<dbReference type="Proteomes" id="UP000271193">
    <property type="component" value="Chromosome"/>
</dbReference>
<evidence type="ECO:0000313" key="2">
    <source>
        <dbReference type="EMBL" id="AZB23504.1"/>
    </source>
</evidence>
<dbReference type="PROSITE" id="PS51257">
    <property type="entry name" value="PROKAR_LIPOPROTEIN"/>
    <property type="match status" value="1"/>
</dbReference>
<organism evidence="2 3">
    <name type="scientific">Chryseobacterium bernardetii</name>
    <dbReference type="NCBI Taxonomy" id="1241978"/>
    <lineage>
        <taxon>Bacteria</taxon>
        <taxon>Pseudomonadati</taxon>
        <taxon>Bacteroidota</taxon>
        <taxon>Flavobacteriia</taxon>
        <taxon>Flavobacteriales</taxon>
        <taxon>Weeksellaceae</taxon>
        <taxon>Chryseobacterium group</taxon>
        <taxon>Chryseobacterium</taxon>
    </lineage>
</organism>
<dbReference type="InterPro" id="IPR018711">
    <property type="entry name" value="NAGPA"/>
</dbReference>
<proteinExistence type="predicted"/>
<dbReference type="EMBL" id="CP033932">
    <property type="protein sequence ID" value="AZB23504.1"/>
    <property type="molecule type" value="Genomic_DNA"/>
</dbReference>
<dbReference type="KEGG" id="cben:EG339_02120"/>
<protein>
    <recommendedName>
        <fullName evidence="1">Phosphodiester glycosidase domain-containing protein</fullName>
    </recommendedName>
</protein>
<gene>
    <name evidence="2" type="ORF">EG339_02120</name>
</gene>
<keyword evidence="3" id="KW-1185">Reference proteome</keyword>
<evidence type="ECO:0000259" key="1">
    <source>
        <dbReference type="Pfam" id="PF09992"/>
    </source>
</evidence>
<reference evidence="3" key="1">
    <citation type="submission" date="2018-11" db="EMBL/GenBank/DDBJ databases">
        <title>Proposal to divide the Flavobacteriaceae and reorganize its genera based on Amino Acid Identity values calculated from whole genome sequences.</title>
        <authorList>
            <person name="Nicholson A.C."/>
            <person name="Gulvik C.A."/>
            <person name="Whitney A.M."/>
            <person name="Humrighouse B.W."/>
            <person name="Bell M."/>
            <person name="Holmes B."/>
            <person name="Steigerwalt A.G."/>
            <person name="Villarma A."/>
            <person name="Sheth M."/>
            <person name="Batra D."/>
            <person name="Pryor J."/>
            <person name="Bernardet J.-F."/>
            <person name="Hugo C."/>
            <person name="Kampfer P."/>
            <person name="Newman J."/>
            <person name="McQuiston J.R."/>
        </authorList>
    </citation>
    <scope>NUCLEOTIDE SEQUENCE [LARGE SCALE GENOMIC DNA]</scope>
    <source>
        <strain evidence="3">G0229</strain>
    </source>
</reference>
<dbReference type="AlphaFoldDB" id="A0A3G6TB52"/>
<evidence type="ECO:0000313" key="3">
    <source>
        <dbReference type="Proteomes" id="UP000271193"/>
    </source>
</evidence>
<name>A0A3G6TB52_9FLAO</name>
<dbReference type="Pfam" id="PF09992">
    <property type="entry name" value="NAGPA"/>
    <property type="match status" value="1"/>
</dbReference>